<keyword evidence="1" id="KW-0812">Transmembrane</keyword>
<evidence type="ECO:0000313" key="3">
    <source>
        <dbReference type="Proteomes" id="UP000533598"/>
    </source>
</evidence>
<proteinExistence type="predicted"/>
<name>A0A7W7CAY4_9PSEU</name>
<evidence type="ECO:0000313" key="2">
    <source>
        <dbReference type="EMBL" id="MBB4677801.1"/>
    </source>
</evidence>
<evidence type="ECO:0000256" key="1">
    <source>
        <dbReference type="SAM" id="Phobius"/>
    </source>
</evidence>
<feature type="transmembrane region" description="Helical" evidence="1">
    <location>
        <begin position="12"/>
        <end position="38"/>
    </location>
</feature>
<dbReference type="RefSeq" id="WP_185003703.1">
    <property type="nucleotide sequence ID" value="NZ_BAAAUI010000002.1"/>
</dbReference>
<dbReference type="EMBL" id="JACHMH010000001">
    <property type="protein sequence ID" value="MBB4677801.1"/>
    <property type="molecule type" value="Genomic_DNA"/>
</dbReference>
<dbReference type="AlphaFoldDB" id="A0A7W7CAY4"/>
<dbReference type="Proteomes" id="UP000533598">
    <property type="component" value="Unassembled WGS sequence"/>
</dbReference>
<keyword evidence="1" id="KW-0472">Membrane</keyword>
<keyword evidence="1" id="KW-1133">Transmembrane helix</keyword>
<feature type="transmembrane region" description="Helical" evidence="1">
    <location>
        <begin position="72"/>
        <end position="94"/>
    </location>
</feature>
<gene>
    <name evidence="2" type="ORF">HNR67_003919</name>
</gene>
<protein>
    <submittedName>
        <fullName evidence="2">Uncharacterized protein</fullName>
    </submittedName>
</protein>
<reference evidence="2 3" key="1">
    <citation type="submission" date="2020-08" db="EMBL/GenBank/DDBJ databases">
        <title>Sequencing the genomes of 1000 actinobacteria strains.</title>
        <authorList>
            <person name="Klenk H.-P."/>
        </authorList>
    </citation>
    <scope>NUCLEOTIDE SEQUENCE [LARGE SCALE GENOMIC DNA]</scope>
    <source>
        <strain evidence="2 3">DSM 44230</strain>
    </source>
</reference>
<sequence length="184" mass="19116">MSEPLQPPRISAFAQLAAPGALVGVLAGSVAGLLALLVGQPLGWALTTALGLGVPLALLGGLYGIGAATGHIRLGVFAPAAVFWIIGFPLSRLIQEVVVHLVIAGNLRVPADLLGFLAYQGIVSAGFAIGFIWLHERLAPQLFRRFAPRNPLAAQAFTRYASHAETVWAAKSRARAARAAARGA</sequence>
<organism evidence="2 3">
    <name type="scientific">Crossiella cryophila</name>
    <dbReference type="NCBI Taxonomy" id="43355"/>
    <lineage>
        <taxon>Bacteria</taxon>
        <taxon>Bacillati</taxon>
        <taxon>Actinomycetota</taxon>
        <taxon>Actinomycetes</taxon>
        <taxon>Pseudonocardiales</taxon>
        <taxon>Pseudonocardiaceae</taxon>
        <taxon>Crossiella</taxon>
    </lineage>
</organism>
<feature type="transmembrane region" description="Helical" evidence="1">
    <location>
        <begin position="44"/>
        <end position="65"/>
    </location>
</feature>
<comment type="caution">
    <text evidence="2">The sequence shown here is derived from an EMBL/GenBank/DDBJ whole genome shotgun (WGS) entry which is preliminary data.</text>
</comment>
<accession>A0A7W7CAY4</accession>
<keyword evidence="3" id="KW-1185">Reference proteome</keyword>
<feature type="transmembrane region" description="Helical" evidence="1">
    <location>
        <begin position="114"/>
        <end position="134"/>
    </location>
</feature>